<comment type="caution">
    <text evidence="10">The sequence shown here is derived from an EMBL/GenBank/DDBJ whole genome shotgun (WGS) entry which is preliminary data.</text>
</comment>
<dbReference type="PANTHER" id="PTHR37824:SF1">
    <property type="entry name" value="IRON-REGULATED SURFACE DETERMINANT PROTEIN C"/>
    <property type="match status" value="1"/>
</dbReference>
<evidence type="ECO:0000259" key="8">
    <source>
        <dbReference type="PROSITE" id="PS50978"/>
    </source>
</evidence>
<evidence type="ECO:0000256" key="3">
    <source>
        <dbReference type="ARBA" id="ARBA00022525"/>
    </source>
</evidence>
<accession>A0A972K337</accession>
<dbReference type="Pfam" id="PF05031">
    <property type="entry name" value="NEAT"/>
    <property type="match status" value="1"/>
</dbReference>
<evidence type="ECO:0000259" key="9">
    <source>
        <dbReference type="PROSITE" id="PS51272"/>
    </source>
</evidence>
<keyword evidence="11" id="KW-1185">Reference proteome</keyword>
<dbReference type="PANTHER" id="PTHR37824">
    <property type="entry name" value="IRON-REGULATED SURFACE DETERMINANT PROTEIN C"/>
    <property type="match status" value="1"/>
</dbReference>
<feature type="region of interest" description="Disordered" evidence="6">
    <location>
        <begin position="179"/>
        <end position="222"/>
    </location>
</feature>
<evidence type="ECO:0000256" key="6">
    <source>
        <dbReference type="SAM" id="MobiDB-lite"/>
    </source>
</evidence>
<feature type="domain" description="SLH" evidence="9">
    <location>
        <begin position="283"/>
        <end position="346"/>
    </location>
</feature>
<evidence type="ECO:0000256" key="7">
    <source>
        <dbReference type="SAM" id="SignalP"/>
    </source>
</evidence>
<gene>
    <name evidence="10" type="ORF">GC093_15035</name>
</gene>
<feature type="domain" description="SLH" evidence="9">
    <location>
        <begin position="222"/>
        <end position="282"/>
    </location>
</feature>
<keyword evidence="2" id="KW-0134">Cell wall</keyword>
<feature type="compositionally biased region" description="Low complexity" evidence="6">
    <location>
        <begin position="185"/>
        <end position="203"/>
    </location>
</feature>
<dbReference type="InterPro" id="IPR001119">
    <property type="entry name" value="SLH_dom"/>
</dbReference>
<evidence type="ECO:0000256" key="2">
    <source>
        <dbReference type="ARBA" id="ARBA00022512"/>
    </source>
</evidence>
<keyword evidence="3" id="KW-0964">Secreted</keyword>
<dbReference type="EMBL" id="WHOD01000056">
    <property type="protein sequence ID" value="NOU94522.1"/>
    <property type="molecule type" value="Genomic_DNA"/>
</dbReference>
<organism evidence="10 11">
    <name type="scientific">Paenibacillus foliorum</name>
    <dbReference type="NCBI Taxonomy" id="2654974"/>
    <lineage>
        <taxon>Bacteria</taxon>
        <taxon>Bacillati</taxon>
        <taxon>Bacillota</taxon>
        <taxon>Bacilli</taxon>
        <taxon>Bacillales</taxon>
        <taxon>Paenibacillaceae</taxon>
        <taxon>Paenibacillus</taxon>
    </lineage>
</organism>
<dbReference type="PROSITE" id="PS51272">
    <property type="entry name" value="SLH"/>
    <property type="match status" value="3"/>
</dbReference>
<dbReference type="SUPFAM" id="SSF158911">
    <property type="entry name" value="NEAT domain-like"/>
    <property type="match status" value="1"/>
</dbReference>
<dbReference type="AlphaFoldDB" id="A0A972K337"/>
<keyword evidence="4 7" id="KW-0732">Signal</keyword>
<dbReference type="PROSITE" id="PS50978">
    <property type="entry name" value="NEAT"/>
    <property type="match status" value="1"/>
</dbReference>
<dbReference type="CDD" id="cd06920">
    <property type="entry name" value="NEAT"/>
    <property type="match status" value="1"/>
</dbReference>
<dbReference type="SMART" id="SM00725">
    <property type="entry name" value="NEAT"/>
    <property type="match status" value="1"/>
</dbReference>
<feature type="domain" description="SLH" evidence="9">
    <location>
        <begin position="348"/>
        <end position="402"/>
    </location>
</feature>
<feature type="chain" id="PRO_5037398885" description="NEAT domain-containing protein" evidence="7">
    <location>
        <begin position="36"/>
        <end position="402"/>
    </location>
</feature>
<protein>
    <recommendedName>
        <fullName evidence="12">NEAT domain-containing protein</fullName>
    </recommendedName>
</protein>
<dbReference type="InterPro" id="IPR006635">
    <property type="entry name" value="NEAT_dom"/>
</dbReference>
<evidence type="ECO:0000313" key="11">
    <source>
        <dbReference type="Proteomes" id="UP000641588"/>
    </source>
</evidence>
<dbReference type="Proteomes" id="UP000641588">
    <property type="component" value="Unassembled WGS sequence"/>
</dbReference>
<dbReference type="Gene3D" id="2.60.40.1850">
    <property type="match status" value="1"/>
</dbReference>
<evidence type="ECO:0000313" key="10">
    <source>
        <dbReference type="EMBL" id="NOU94522.1"/>
    </source>
</evidence>
<feature type="domain" description="NEAT" evidence="8">
    <location>
        <begin position="54"/>
        <end position="175"/>
    </location>
</feature>
<name>A0A972K337_9BACL</name>
<dbReference type="Pfam" id="PF00395">
    <property type="entry name" value="SLH"/>
    <property type="match status" value="3"/>
</dbReference>
<dbReference type="InterPro" id="IPR050436">
    <property type="entry name" value="IsdA"/>
</dbReference>
<evidence type="ECO:0000256" key="4">
    <source>
        <dbReference type="ARBA" id="ARBA00022729"/>
    </source>
</evidence>
<reference evidence="10" key="1">
    <citation type="submission" date="2019-10" db="EMBL/GenBank/DDBJ databases">
        <title>Description of Paenibacillus glebae sp. nov.</title>
        <authorList>
            <person name="Carlier A."/>
            <person name="Qi S."/>
        </authorList>
    </citation>
    <scope>NUCLEOTIDE SEQUENCE</scope>
    <source>
        <strain evidence="10">LMG 31456</strain>
    </source>
</reference>
<evidence type="ECO:0000256" key="5">
    <source>
        <dbReference type="ARBA" id="ARBA00023088"/>
    </source>
</evidence>
<keyword evidence="5" id="KW-0572">Peptidoglycan-anchor</keyword>
<comment type="subcellular location">
    <subcellularLocation>
        <location evidence="1">Secreted</location>
        <location evidence="1">Cell wall</location>
        <topology evidence="1">Peptidoglycan-anchor</topology>
    </subcellularLocation>
</comment>
<evidence type="ECO:0000256" key="1">
    <source>
        <dbReference type="ARBA" id="ARBA00004168"/>
    </source>
</evidence>
<sequence length="402" mass="43620">MKEAIHMKSPFNKVMSSVCLFSLLVSAAPICTVWAADVPSSASVANSSSSTSSLKDGIYSMNYVIKKFSTEQNSVMQDYVINPGKLTVTGGKQYFSFTLKQSKENTAFKTEFDGVLKDTKIIATNEVKNTRDVQFEVKDLSKKLKAWVKVDWAAFNYFHEYDIEISFDKASGQRISDVSVDKGDSAAGSAPSTAPGGSGQSTSKDQPKAIESVTPTPAKPTAPAQVLIDVDSHWAKASIEQAVASGIANGYEDGKFKPEGEISRSEFTVLISRALKLEGKKAELNYSDLNQIPQWVRPHLEQAIGAGIISSYEDNTFRPDRNITRAEIAVMIGRALGLQPDGNEKLTFADEQQIPQWAYAQVAAASKLGIINGRDNNLYAPNASATRAEAVTLTLALLKNVK</sequence>
<evidence type="ECO:0008006" key="12">
    <source>
        <dbReference type="Google" id="ProtNLM"/>
    </source>
</evidence>
<dbReference type="InterPro" id="IPR037250">
    <property type="entry name" value="NEAT_dom_sf"/>
</dbReference>
<proteinExistence type="predicted"/>
<feature type="signal peptide" evidence="7">
    <location>
        <begin position="1"/>
        <end position="35"/>
    </location>
</feature>